<dbReference type="AlphaFoldDB" id="A0A261G608"/>
<dbReference type="PANTHER" id="PTHR37163">
    <property type="entry name" value="CONSERVED PROTEIN"/>
    <property type="match status" value="1"/>
</dbReference>
<comment type="caution">
    <text evidence="1">The sequence shown here is derived from an EMBL/GenBank/DDBJ whole genome shotgun (WGS) entry which is preliminary data.</text>
</comment>
<evidence type="ECO:0008006" key="3">
    <source>
        <dbReference type="Google" id="ProtNLM"/>
    </source>
</evidence>
<evidence type="ECO:0000313" key="2">
    <source>
        <dbReference type="Proteomes" id="UP000216451"/>
    </source>
</evidence>
<organism evidence="1 2">
    <name type="scientific">Bifidobacterium aquikefiri</name>
    <dbReference type="NCBI Taxonomy" id="1653207"/>
    <lineage>
        <taxon>Bacteria</taxon>
        <taxon>Bacillati</taxon>
        <taxon>Actinomycetota</taxon>
        <taxon>Actinomycetes</taxon>
        <taxon>Bifidobacteriales</taxon>
        <taxon>Bifidobacteriaceae</taxon>
        <taxon>Bifidobacterium</taxon>
    </lineage>
</organism>
<dbReference type="PANTHER" id="PTHR37163:SF1">
    <property type="entry name" value="DUF501 DOMAIN-CONTAINING PROTEIN"/>
    <property type="match status" value="1"/>
</dbReference>
<dbReference type="Proteomes" id="UP000216451">
    <property type="component" value="Unassembled WGS sequence"/>
</dbReference>
<gene>
    <name evidence="1" type="ORF">BAQU_0933</name>
</gene>
<dbReference type="GeneID" id="98295600"/>
<dbReference type="Pfam" id="PF04417">
    <property type="entry name" value="DUF501"/>
    <property type="match status" value="1"/>
</dbReference>
<dbReference type="InterPro" id="IPR007511">
    <property type="entry name" value="DUF501"/>
</dbReference>
<reference evidence="1 2" key="1">
    <citation type="journal article" date="2017" name="BMC Genomics">
        <title>Comparative genomic and phylogenomic analyses of the Bifidobacteriaceae family.</title>
        <authorList>
            <person name="Lugli G.A."/>
            <person name="Milani C."/>
            <person name="Turroni F."/>
            <person name="Duranti S."/>
            <person name="Mancabelli L."/>
            <person name="Mangifesta M."/>
            <person name="Ferrario C."/>
            <person name="Modesto M."/>
            <person name="Mattarelli P."/>
            <person name="Jiri K."/>
            <person name="van Sinderen D."/>
            <person name="Ventura M."/>
        </authorList>
    </citation>
    <scope>NUCLEOTIDE SEQUENCE [LARGE SCALE GENOMIC DNA]</scope>
    <source>
        <strain evidence="1 2">LMG 28769</strain>
    </source>
</reference>
<evidence type="ECO:0000313" key="1">
    <source>
        <dbReference type="EMBL" id="OZG66861.1"/>
    </source>
</evidence>
<accession>A0A261G608</accession>
<keyword evidence="2" id="KW-1185">Reference proteome</keyword>
<dbReference type="OrthoDB" id="13546at2"/>
<sequence>MLGEPLQSRVRVRLNELLNSPATGAEIALVERQLTRYPRGMIAVGARCRCGRPLAVVTRPLLNGSIPFPTTFYLTSPEAVKAVSSLEADGTMRQLSERVCQDQQLKEAYEQAHQAYLLFRSQLAELLGDDDSHIRGISAGGMPVRVKCLHALVGQSLCMGAGVNPIGDIALNMVAAAGRFDSNLCRCSIL</sequence>
<dbReference type="RefSeq" id="WP_094693938.1">
    <property type="nucleotide sequence ID" value="NZ_JBDNKC010000002.1"/>
</dbReference>
<proteinExistence type="predicted"/>
<dbReference type="EMBL" id="MWXA01000005">
    <property type="protein sequence ID" value="OZG66861.1"/>
    <property type="molecule type" value="Genomic_DNA"/>
</dbReference>
<name>A0A261G608_9BIFI</name>
<protein>
    <recommendedName>
        <fullName evidence="3">Septum formation initiator family protein</fullName>
    </recommendedName>
</protein>